<feature type="region of interest" description="Disordered" evidence="1">
    <location>
        <begin position="1"/>
        <end position="36"/>
    </location>
</feature>
<feature type="region of interest" description="Disordered" evidence="1">
    <location>
        <begin position="66"/>
        <end position="91"/>
    </location>
</feature>
<dbReference type="Pfam" id="PF11312">
    <property type="entry name" value="Methyltransf_34"/>
    <property type="match status" value="1"/>
</dbReference>
<accession>A0A166NXK4</accession>
<evidence type="ECO:0000313" key="3">
    <source>
        <dbReference type="Proteomes" id="UP000242877"/>
    </source>
</evidence>
<feature type="compositionally biased region" description="Polar residues" evidence="1">
    <location>
        <begin position="23"/>
        <end position="34"/>
    </location>
</feature>
<evidence type="ECO:0000256" key="1">
    <source>
        <dbReference type="SAM" id="MobiDB-lite"/>
    </source>
</evidence>
<evidence type="ECO:0000313" key="2">
    <source>
        <dbReference type="EMBL" id="KZZ93060.1"/>
    </source>
</evidence>
<dbReference type="Proteomes" id="UP000242877">
    <property type="component" value="Unassembled WGS sequence"/>
</dbReference>
<gene>
    <name evidence="2" type="ORF">AAP_02526</name>
</gene>
<evidence type="ECO:0008006" key="4">
    <source>
        <dbReference type="Google" id="ProtNLM"/>
    </source>
</evidence>
<keyword evidence="3" id="KW-1185">Reference proteome</keyword>
<proteinExistence type="predicted"/>
<dbReference type="EMBL" id="AZGZ01000009">
    <property type="protein sequence ID" value="KZZ93060.1"/>
    <property type="molecule type" value="Genomic_DNA"/>
</dbReference>
<name>A0A166NXK4_9EURO</name>
<comment type="caution">
    <text evidence="2">The sequence shown here is derived from an EMBL/GenBank/DDBJ whole genome shotgun (WGS) entry which is preliminary data.</text>
</comment>
<feature type="compositionally biased region" description="Basic and acidic residues" evidence="1">
    <location>
        <begin position="81"/>
        <end position="91"/>
    </location>
</feature>
<reference evidence="2 3" key="1">
    <citation type="journal article" date="2016" name="Genome Biol. Evol.">
        <title>Divergent and convergent evolution of fungal pathogenicity.</title>
        <authorList>
            <person name="Shang Y."/>
            <person name="Xiao G."/>
            <person name="Zheng P."/>
            <person name="Cen K."/>
            <person name="Zhan S."/>
            <person name="Wang C."/>
        </authorList>
    </citation>
    <scope>NUCLEOTIDE SEQUENCE [LARGE SCALE GENOMIC DNA]</scope>
    <source>
        <strain evidence="2 3">ARSEF 7405</strain>
    </source>
</reference>
<organism evidence="2 3">
    <name type="scientific">Ascosphaera apis ARSEF 7405</name>
    <dbReference type="NCBI Taxonomy" id="392613"/>
    <lineage>
        <taxon>Eukaryota</taxon>
        <taxon>Fungi</taxon>
        <taxon>Dikarya</taxon>
        <taxon>Ascomycota</taxon>
        <taxon>Pezizomycotina</taxon>
        <taxon>Eurotiomycetes</taxon>
        <taxon>Eurotiomycetidae</taxon>
        <taxon>Onygenales</taxon>
        <taxon>Ascosphaeraceae</taxon>
        <taxon>Ascosphaera</taxon>
    </lineage>
</organism>
<dbReference type="VEuPathDB" id="FungiDB:AAP_02526"/>
<protein>
    <recommendedName>
        <fullName evidence="4">25S rRNA (Uridine(2843)-N(3))-methyltransferase</fullName>
    </recommendedName>
</protein>
<dbReference type="OrthoDB" id="6419443at2759"/>
<dbReference type="InterPro" id="IPR021463">
    <property type="entry name" value="Methyltransf_34"/>
</dbReference>
<dbReference type="AlphaFoldDB" id="A0A166NXK4"/>
<sequence length="399" mass="44299">MPPKSRAGNAKAKPRKNDRKQPTKPQQRTSSAPATSGFELKALPLTLQQAILNVFKHALDRPFALRRDLKPPPDSQAQSAEQERNEEETKPLSELVQLVKSHLYNRDFDAAFADADGELLRAYALRWSAGRALAYAGIFGYVLDQMSSSTKQHVISIGGGAGAELVGLAAAWKDCDGEENKDGALTSQMEAVSLEDSALKQEDAELRDQKTSDRSLTIVDIADWSAVIEQLNNFIQSGLLQKSSFKVDFHHADILNYTEDELTSLIGTSTSSATLVTLMFTLNELFTVSIPKTTKFLLQLTDAVKAGTLLLVVDSPGSYSTVSLGTSKDGEEKPQRTYPMRFLLDHTLLTIAEGRWECVVSEPSKWFRRDETRLRYWVGDGVGLEDMRFQLHLYRKLDG</sequence>